<proteinExistence type="predicted"/>
<dbReference type="Proteomes" id="UP000183971">
    <property type="component" value="Unassembled WGS sequence"/>
</dbReference>
<accession>A0A1L7UYV7</accession>
<reference evidence="2" key="1">
    <citation type="journal article" date="2016" name="Genome Biol. Evol.">
        <title>Comparative 'omics' of the Fusarium fujikuroi species complex highlights differences in genetic potential and metabolite synthesis.</title>
        <authorList>
            <person name="Niehaus E.-M."/>
            <person name="Muensterkoetter M."/>
            <person name="Proctor R.H."/>
            <person name="Brown D.W."/>
            <person name="Sharon A."/>
            <person name="Idan Y."/>
            <person name="Oren-Young L."/>
            <person name="Sieber C.M."/>
            <person name="Novak O."/>
            <person name="Pencik A."/>
            <person name="Tarkowska D."/>
            <person name="Hromadova K."/>
            <person name="Freeman S."/>
            <person name="Maymon M."/>
            <person name="Elazar M."/>
            <person name="Youssef S.A."/>
            <person name="El-Shabrawy E.S.M."/>
            <person name="Shalaby A.B.A."/>
            <person name="Houterman P."/>
            <person name="Brock N.L."/>
            <person name="Burkhardt I."/>
            <person name="Tsavkelova E.A."/>
            <person name="Dickschat J.S."/>
            <person name="Galuszka P."/>
            <person name="Gueldener U."/>
            <person name="Tudzynski B."/>
        </authorList>
    </citation>
    <scope>NUCLEOTIDE SEQUENCE [LARGE SCALE GENOMIC DNA]</scope>
    <source>
        <strain evidence="2">ET1</strain>
    </source>
</reference>
<dbReference type="RefSeq" id="XP_031074521.1">
    <property type="nucleotide sequence ID" value="XM_031225762.1"/>
</dbReference>
<gene>
    <name evidence="1" type="ORF">FPRO_01952</name>
</gene>
<organism evidence="1 2">
    <name type="scientific">Fusarium proliferatum (strain ET1)</name>
    <name type="common">Orchid endophyte fungus</name>
    <dbReference type="NCBI Taxonomy" id="1227346"/>
    <lineage>
        <taxon>Eukaryota</taxon>
        <taxon>Fungi</taxon>
        <taxon>Dikarya</taxon>
        <taxon>Ascomycota</taxon>
        <taxon>Pezizomycotina</taxon>
        <taxon>Sordariomycetes</taxon>
        <taxon>Hypocreomycetidae</taxon>
        <taxon>Hypocreales</taxon>
        <taxon>Nectriaceae</taxon>
        <taxon>Fusarium</taxon>
        <taxon>Fusarium fujikuroi species complex</taxon>
    </lineage>
</organism>
<name>A0A1L7UYV7_FUSPR</name>
<dbReference type="AlphaFoldDB" id="A0A1L7UYV7"/>
<sequence>MAERRQLPLIRLQGGGSRSCIIPGLMDHWKHLLDRRLAWIRHHRDNPNINPDVDTSKLIAGVDGLPTCENLPPEPEAFRPIPYSEKDTNGIEMRLLFEPANRAWAREHVAPKHFIDNVTHILQHRAVATHFAWANLFDWLYMMDVHRVIKTLDLMERIIEARKIYVRDIEQLKHFAENPHTITQRRDSLCIQTMCRIIGLDVDDNFDWLYQQPFQHMQLKSRVDWIRNVILPAHEALASHKPERRAGIAVFVGDCVKSLQESDPNVRLYALLDHEMIEMMGEVRAGTPPL</sequence>
<protein>
    <submittedName>
        <fullName evidence="1">Uncharacterized protein</fullName>
    </submittedName>
</protein>
<evidence type="ECO:0000313" key="1">
    <source>
        <dbReference type="EMBL" id="CZR32782.1"/>
    </source>
</evidence>
<dbReference type="VEuPathDB" id="FungiDB:FPRO_01952"/>
<dbReference type="EMBL" id="FJOF01000001">
    <property type="protein sequence ID" value="CZR32782.1"/>
    <property type="molecule type" value="Genomic_DNA"/>
</dbReference>
<keyword evidence="2" id="KW-1185">Reference proteome</keyword>
<comment type="caution">
    <text evidence="1">The sequence shown here is derived from an EMBL/GenBank/DDBJ whole genome shotgun (WGS) entry which is preliminary data.</text>
</comment>
<evidence type="ECO:0000313" key="2">
    <source>
        <dbReference type="Proteomes" id="UP000183971"/>
    </source>
</evidence>
<dbReference type="GeneID" id="42046839"/>